<feature type="transmembrane region" description="Helical" evidence="1">
    <location>
        <begin position="36"/>
        <end position="59"/>
    </location>
</feature>
<dbReference type="Proteomes" id="UP001149079">
    <property type="component" value="Unassembled WGS sequence"/>
</dbReference>
<dbReference type="GO" id="GO:0000329">
    <property type="term" value="C:fungal-type vacuole membrane"/>
    <property type="evidence" value="ECO:0007669"/>
    <property type="project" value="InterPro"/>
</dbReference>
<accession>A0A9W9L065</accession>
<dbReference type="Pfam" id="PF12505">
    <property type="entry name" value="DUF3712"/>
    <property type="match status" value="1"/>
</dbReference>
<dbReference type="RefSeq" id="XP_056520150.1">
    <property type="nucleotide sequence ID" value="XM_056666554.1"/>
</dbReference>
<dbReference type="GeneID" id="81405724"/>
<evidence type="ECO:0000313" key="3">
    <source>
        <dbReference type="Proteomes" id="UP001149079"/>
    </source>
</evidence>
<dbReference type="PANTHER" id="PTHR35895:SF1">
    <property type="entry name" value="LIPID-BINDING SERUM GLYCOPROTEIN C-TERMINAL DOMAIN-CONTAINING PROTEIN"/>
    <property type="match status" value="1"/>
</dbReference>
<dbReference type="InterPro" id="IPR046368">
    <property type="entry name" value="Tag1"/>
</dbReference>
<keyword evidence="1" id="KW-0472">Membrane</keyword>
<name>A0A9W9L065_9EURO</name>
<sequence length="339" mass="36705">MSKSDISGSSEADEALPGPAKPTFWNRFKAHMKRFWWAYLIAFCIAVLVIILPLLYVGIPNFANDYINKYEYDYNGLEITNPRPTAFHIKQTQTLEIGGGFSGSGHLDAFDAECRLKDTGELFAVFPVPKIAFGNGASLEINQDMDISCVDCLSRLATAAASNKSSSILVKGSPDLKFGGLPTAHLNIHKTMNVGGYNVTDFINSEGAFNVTKVDLLDPPVDGYNFNATISVRNPTPFIVEMGHVSFNLSMGGEDLGWVELPYLKLEKTISSAVVLGSIDKKMLIHGAVQSDDFGVVTIDVKGNSCSFKGVDIPYFSAAIKAVSASATLDLLKYASSLF</sequence>
<proteinExistence type="predicted"/>
<protein>
    <submittedName>
        <fullName evidence="2">Uncharacterized protein</fullName>
    </submittedName>
</protein>
<keyword evidence="1" id="KW-1133">Transmembrane helix</keyword>
<reference evidence="2" key="1">
    <citation type="submission" date="2022-11" db="EMBL/GenBank/DDBJ databases">
        <authorList>
            <person name="Petersen C."/>
        </authorList>
    </citation>
    <scope>NUCLEOTIDE SEQUENCE</scope>
    <source>
        <strain evidence="2">IBT 22155</strain>
    </source>
</reference>
<dbReference type="AlphaFoldDB" id="A0A9W9L065"/>
<organism evidence="2 3">
    <name type="scientific">Penicillium bovifimosum</name>
    <dbReference type="NCBI Taxonomy" id="126998"/>
    <lineage>
        <taxon>Eukaryota</taxon>
        <taxon>Fungi</taxon>
        <taxon>Dikarya</taxon>
        <taxon>Ascomycota</taxon>
        <taxon>Pezizomycotina</taxon>
        <taxon>Eurotiomycetes</taxon>
        <taxon>Eurotiomycetidae</taxon>
        <taxon>Eurotiales</taxon>
        <taxon>Aspergillaceae</taxon>
        <taxon>Penicillium</taxon>
    </lineage>
</organism>
<dbReference type="OrthoDB" id="10039566at2759"/>
<keyword evidence="1" id="KW-0812">Transmembrane</keyword>
<dbReference type="InterPro" id="IPR022185">
    <property type="entry name" value="DUF3712"/>
</dbReference>
<comment type="caution">
    <text evidence="2">The sequence shown here is derived from an EMBL/GenBank/DDBJ whole genome shotgun (WGS) entry which is preliminary data.</text>
</comment>
<reference evidence="2" key="2">
    <citation type="journal article" date="2023" name="IMA Fungus">
        <title>Comparative genomic study of the Penicillium genus elucidates a diverse pangenome and 15 lateral gene transfer events.</title>
        <authorList>
            <person name="Petersen C."/>
            <person name="Sorensen T."/>
            <person name="Nielsen M.R."/>
            <person name="Sondergaard T.E."/>
            <person name="Sorensen J.L."/>
            <person name="Fitzpatrick D.A."/>
            <person name="Frisvad J.C."/>
            <person name="Nielsen K.L."/>
        </authorList>
    </citation>
    <scope>NUCLEOTIDE SEQUENCE</scope>
    <source>
        <strain evidence="2">IBT 22155</strain>
    </source>
</reference>
<evidence type="ECO:0000313" key="2">
    <source>
        <dbReference type="EMBL" id="KAJ5129771.1"/>
    </source>
</evidence>
<keyword evidence="3" id="KW-1185">Reference proteome</keyword>
<dbReference type="EMBL" id="JAPQKL010000005">
    <property type="protein sequence ID" value="KAJ5129771.1"/>
    <property type="molecule type" value="Genomic_DNA"/>
</dbReference>
<gene>
    <name evidence="2" type="ORF">N7515_005810</name>
</gene>
<dbReference type="PANTHER" id="PTHR35895">
    <property type="entry name" value="CHROMOSOME 16, WHOLE GENOME SHOTGUN SEQUENCE"/>
    <property type="match status" value="1"/>
</dbReference>
<evidence type="ECO:0000256" key="1">
    <source>
        <dbReference type="SAM" id="Phobius"/>
    </source>
</evidence>